<dbReference type="GeneID" id="10503170"/>
<proteinExistence type="predicted"/>
<dbReference type="RefSeq" id="XP_003285553.1">
    <property type="nucleotide sequence ID" value="XM_003285505.1"/>
</dbReference>
<evidence type="ECO:0008006" key="5">
    <source>
        <dbReference type="Google" id="ProtNLM"/>
    </source>
</evidence>
<feature type="transmembrane region" description="Helical" evidence="1">
    <location>
        <begin position="220"/>
        <end position="239"/>
    </location>
</feature>
<feature type="chain" id="PRO_5003261623" description="Malectin domain-containing protein" evidence="2">
    <location>
        <begin position="26"/>
        <end position="245"/>
    </location>
</feature>
<name>F0ZDR6_DICPU</name>
<dbReference type="AlphaFoldDB" id="F0ZDR6"/>
<dbReference type="Proteomes" id="UP000001064">
    <property type="component" value="Unassembled WGS sequence"/>
</dbReference>
<keyword evidence="1" id="KW-0472">Membrane</keyword>
<keyword evidence="1" id="KW-1133">Transmembrane helix</keyword>
<sequence>MVIKLLNVLLILVVFVNLLVSFSDGSQQQNKTLINKDDECFNYIPEEIVDKVYLFQPDNGGLKDQVIKSTPQKSHHTKNTKKNEKNTKLYYLLKNLLPNTQYAIRISYTASSPTDYKIKFFDNPLITTQVLNKFIKSEKKNTRDLLNTEIIKFKTDGSGYVIESHEFDTLKLNPCSVITIEAVNIAISPTFVQGDLYKYQSFDLIMDTEAIGVPPEIPKLVFIILITIIVVFIFFKKFVFSNKNF</sequence>
<dbReference type="OMA" id="FDLIMDT"/>
<dbReference type="InParanoid" id="F0ZDR6"/>
<dbReference type="PANTHER" id="PTHR35465:SF1">
    <property type="entry name" value="PHOSPHATIDYLINOSITOL-GLYCAN BIOSYNTHESIS CLASS X PROTEIN"/>
    <property type="match status" value="1"/>
</dbReference>
<accession>F0ZDR6</accession>
<protein>
    <recommendedName>
        <fullName evidence="5">Malectin domain-containing protein</fullName>
    </recommendedName>
</protein>
<evidence type="ECO:0000256" key="2">
    <source>
        <dbReference type="SAM" id="SignalP"/>
    </source>
</evidence>
<dbReference type="KEGG" id="dpp:DICPUDRAFT_97082"/>
<dbReference type="EMBL" id="GL870988">
    <property type="protein sequence ID" value="EGC37893.1"/>
    <property type="molecule type" value="Genomic_DNA"/>
</dbReference>
<dbReference type="VEuPathDB" id="AmoebaDB:DICPUDRAFT_97082"/>
<gene>
    <name evidence="3" type="ORF">DICPUDRAFT_97082</name>
</gene>
<reference evidence="4" key="1">
    <citation type="journal article" date="2011" name="Genome Biol.">
        <title>Comparative genomics of the social amoebae Dictyostelium discoideum and Dictyostelium purpureum.</title>
        <authorList>
            <consortium name="US DOE Joint Genome Institute (JGI-PGF)"/>
            <person name="Sucgang R."/>
            <person name="Kuo A."/>
            <person name="Tian X."/>
            <person name="Salerno W."/>
            <person name="Parikh A."/>
            <person name="Feasley C.L."/>
            <person name="Dalin E."/>
            <person name="Tu H."/>
            <person name="Huang E."/>
            <person name="Barry K."/>
            <person name="Lindquist E."/>
            <person name="Shapiro H."/>
            <person name="Bruce D."/>
            <person name="Schmutz J."/>
            <person name="Salamov A."/>
            <person name="Fey P."/>
            <person name="Gaudet P."/>
            <person name="Anjard C."/>
            <person name="Babu M.M."/>
            <person name="Basu S."/>
            <person name="Bushmanova Y."/>
            <person name="van der Wel H."/>
            <person name="Katoh-Kurasawa M."/>
            <person name="Dinh C."/>
            <person name="Coutinho P.M."/>
            <person name="Saito T."/>
            <person name="Elias M."/>
            <person name="Schaap P."/>
            <person name="Kay R.R."/>
            <person name="Henrissat B."/>
            <person name="Eichinger L."/>
            <person name="Rivero F."/>
            <person name="Putnam N.H."/>
            <person name="West C.M."/>
            <person name="Loomis W.F."/>
            <person name="Chisholm R.L."/>
            <person name="Shaulsky G."/>
            <person name="Strassmann J.E."/>
            <person name="Queller D.C."/>
            <person name="Kuspa A."/>
            <person name="Grigoriev I.V."/>
        </authorList>
    </citation>
    <scope>NUCLEOTIDE SEQUENCE [LARGE SCALE GENOMIC DNA]</scope>
    <source>
        <strain evidence="4">QSDP1</strain>
    </source>
</reference>
<dbReference type="PANTHER" id="PTHR35465">
    <property type="entry name" value="CAVEOLIN-1 PROTEIN"/>
    <property type="match status" value="1"/>
</dbReference>
<evidence type="ECO:0000313" key="3">
    <source>
        <dbReference type="EMBL" id="EGC37893.1"/>
    </source>
</evidence>
<dbReference type="OrthoDB" id="3360032at2759"/>
<evidence type="ECO:0000313" key="4">
    <source>
        <dbReference type="Proteomes" id="UP000001064"/>
    </source>
</evidence>
<keyword evidence="1" id="KW-0812">Transmembrane</keyword>
<evidence type="ECO:0000256" key="1">
    <source>
        <dbReference type="SAM" id="Phobius"/>
    </source>
</evidence>
<keyword evidence="4" id="KW-1185">Reference proteome</keyword>
<keyword evidence="2" id="KW-0732">Signal</keyword>
<dbReference type="eggNOG" id="ENOG502RHND">
    <property type="taxonomic scope" value="Eukaryota"/>
</dbReference>
<organism evidence="3 4">
    <name type="scientific">Dictyostelium purpureum</name>
    <name type="common">Slime mold</name>
    <dbReference type="NCBI Taxonomy" id="5786"/>
    <lineage>
        <taxon>Eukaryota</taxon>
        <taxon>Amoebozoa</taxon>
        <taxon>Evosea</taxon>
        <taxon>Eumycetozoa</taxon>
        <taxon>Dictyostelia</taxon>
        <taxon>Dictyosteliales</taxon>
        <taxon>Dictyosteliaceae</taxon>
        <taxon>Dictyostelium</taxon>
    </lineage>
</organism>
<feature type="signal peptide" evidence="2">
    <location>
        <begin position="1"/>
        <end position="25"/>
    </location>
</feature>